<gene>
    <name evidence="1" type="ORF">QFC19_001388</name>
</gene>
<reference evidence="1" key="1">
    <citation type="submission" date="2023-04" db="EMBL/GenBank/DDBJ databases">
        <title>Draft Genome sequencing of Naganishia species isolated from polar environments using Oxford Nanopore Technology.</title>
        <authorList>
            <person name="Leo P."/>
            <person name="Venkateswaran K."/>
        </authorList>
    </citation>
    <scope>NUCLEOTIDE SEQUENCE</scope>
    <source>
        <strain evidence="1">MNA-CCFEE 5261</strain>
    </source>
</reference>
<comment type="caution">
    <text evidence="1">The sequence shown here is derived from an EMBL/GenBank/DDBJ whole genome shotgun (WGS) entry which is preliminary data.</text>
</comment>
<evidence type="ECO:0000313" key="1">
    <source>
        <dbReference type="EMBL" id="KAJ9110879.1"/>
    </source>
</evidence>
<evidence type="ECO:0000313" key="2">
    <source>
        <dbReference type="Proteomes" id="UP001241377"/>
    </source>
</evidence>
<proteinExistence type="predicted"/>
<dbReference type="Proteomes" id="UP001241377">
    <property type="component" value="Unassembled WGS sequence"/>
</dbReference>
<keyword evidence="2" id="KW-1185">Reference proteome</keyword>
<organism evidence="1 2">
    <name type="scientific">Naganishia cerealis</name>
    <dbReference type="NCBI Taxonomy" id="610337"/>
    <lineage>
        <taxon>Eukaryota</taxon>
        <taxon>Fungi</taxon>
        <taxon>Dikarya</taxon>
        <taxon>Basidiomycota</taxon>
        <taxon>Agaricomycotina</taxon>
        <taxon>Tremellomycetes</taxon>
        <taxon>Filobasidiales</taxon>
        <taxon>Filobasidiaceae</taxon>
        <taxon>Naganishia</taxon>
    </lineage>
</organism>
<dbReference type="EMBL" id="JASBWR010000010">
    <property type="protein sequence ID" value="KAJ9110879.1"/>
    <property type="molecule type" value="Genomic_DNA"/>
</dbReference>
<protein>
    <submittedName>
        <fullName evidence="1">Uncharacterized protein</fullName>
    </submittedName>
</protein>
<name>A0ACC2WI68_9TREE</name>
<accession>A0ACC2WI68</accession>
<sequence>MLPSIHESGTSPDVPSKLLTVDTSVAQNNGKQGLSPHTVGEEKAKARARGWSMVAEDAEKAKREIAWNRYRRLAQDITRQDGDAGSDQEGAESPLNVLKNTLLTVLQEAEQLSNEHYTLQHNEKELQMNLKIARSNLQLAEMNSEMLEEALRRGGEGFAGRMLPLPSHNASMTSIDTVRTDGSRPTTPSVGTSTTISRTSVETSSRPASNVGGARSTAMTIPFSGGGSAAAAMIPPQIVRRRSSSEGGPSVRSTTAAQKIPGSGATTIPQPARPAMERSNTLGSSAVPAPSTSAGSGIGSFFRKNFDKRSSAFMQDLGLQNLKMPDLQSLPIPSPSAATRAEFFSSLGMSNAGATSSSPNLAIPNGFTSSSPSTAAPGTSISRSPLSQRGGWYDAVADMGGASDAEVQKLRASLVATHKSVKSLKDELGAMKKAKAELEAELETLSQALFEEANKMVADERKKRAEKEEEAKEAIEEREALRKVVKLMEAEKAAGRGSVQADSMALNDLGKGIPDLQLDTTDNMSRPETDGQRRHVPGGFPLSAGSEPWTDKDAALDATTRSIDEPPKRSTAEELEELMKRMEADFGKL</sequence>